<evidence type="ECO:0000313" key="2">
    <source>
        <dbReference type="EMBL" id="CAK9008243.1"/>
    </source>
</evidence>
<dbReference type="Proteomes" id="UP001642484">
    <property type="component" value="Unassembled WGS sequence"/>
</dbReference>
<reference evidence="3 4" key="1">
    <citation type="submission" date="2024-02" db="EMBL/GenBank/DDBJ databases">
        <authorList>
            <person name="Chen Y."/>
            <person name="Shah S."/>
            <person name="Dougan E. K."/>
            <person name="Thang M."/>
            <person name="Chan C."/>
        </authorList>
    </citation>
    <scope>NUCLEOTIDE SEQUENCE [LARGE SCALE GENOMIC DNA]</scope>
</reference>
<accession>A0ABP0J2Z7</accession>
<organism evidence="3 4">
    <name type="scientific">Durusdinium trenchii</name>
    <dbReference type="NCBI Taxonomy" id="1381693"/>
    <lineage>
        <taxon>Eukaryota</taxon>
        <taxon>Sar</taxon>
        <taxon>Alveolata</taxon>
        <taxon>Dinophyceae</taxon>
        <taxon>Suessiales</taxon>
        <taxon>Symbiodiniaceae</taxon>
        <taxon>Durusdinium</taxon>
    </lineage>
</organism>
<evidence type="ECO:0000313" key="3">
    <source>
        <dbReference type="EMBL" id="CAK9008673.1"/>
    </source>
</evidence>
<protein>
    <submittedName>
        <fullName evidence="3">Uncharacterized protein</fullName>
    </submittedName>
</protein>
<comment type="caution">
    <text evidence="3">The sequence shown here is derived from an EMBL/GenBank/DDBJ whole genome shotgun (WGS) entry which is preliminary data.</text>
</comment>
<evidence type="ECO:0000256" key="1">
    <source>
        <dbReference type="SAM" id="MobiDB-lite"/>
    </source>
</evidence>
<keyword evidence="4" id="KW-1185">Reference proteome</keyword>
<name>A0ABP0J2Z7_9DINO</name>
<evidence type="ECO:0000313" key="4">
    <source>
        <dbReference type="Proteomes" id="UP001642484"/>
    </source>
</evidence>
<gene>
    <name evidence="2" type="ORF">CCMP2556_LOCUS9171</name>
    <name evidence="3" type="ORF">CCMP2556_LOCUS9335</name>
</gene>
<dbReference type="EMBL" id="CAXAMN010004224">
    <property type="protein sequence ID" value="CAK9008243.1"/>
    <property type="molecule type" value="Genomic_DNA"/>
</dbReference>
<feature type="region of interest" description="Disordered" evidence="1">
    <location>
        <begin position="119"/>
        <end position="145"/>
    </location>
</feature>
<sequence>MQAMRKPLRARARVPTAAAARGGIRVRGLSTCRAAPGIDYRKLAVEVIRDSTEDERQWMTLMNTPSVASYARKAVIAKAKRDPNFAKQIALAAVTGALATPKLSTTSLPAELRASSALPTCPPALAEPRTPSIFDEEESDSPPRKVRRRLTYKQGYDAKSALIGESALGCLSFDLAAHLLSFVDLITKISALNCSSGLREVLQHRSAWDPLRISKPIGRGLLRRLKQKDPLGYFTEERVRAKRSFPRGFFDISQLEIVLMDPERVEMPQSDTEDEAPKPLLLTLIPDPLDEMLKRLKHYFTKVCDLTIRNIEDYRMDYRFVELRCSELEHFPKIELRHVDSTYHLHASRHHQPPEVDLARARAMNVARIPTGAAPLSRTR</sequence>
<proteinExistence type="predicted"/>
<dbReference type="EMBL" id="CAXAMN010004335">
    <property type="protein sequence ID" value="CAK9008673.1"/>
    <property type="molecule type" value="Genomic_DNA"/>
</dbReference>